<feature type="transmembrane region" description="Helical" evidence="1">
    <location>
        <begin position="20"/>
        <end position="39"/>
    </location>
</feature>
<dbReference type="Gene3D" id="3.30.70.60">
    <property type="match status" value="1"/>
</dbReference>
<evidence type="ECO:0000256" key="1">
    <source>
        <dbReference type="SAM" id="Phobius"/>
    </source>
</evidence>
<dbReference type="Pfam" id="PF04350">
    <property type="entry name" value="PilO"/>
    <property type="match status" value="1"/>
</dbReference>
<dbReference type="InterPro" id="IPR007445">
    <property type="entry name" value="PilO"/>
</dbReference>
<comment type="caution">
    <text evidence="2">The sequence shown here is derived from an EMBL/GenBank/DDBJ whole genome shotgun (WGS) entry which is preliminary data.</text>
</comment>
<keyword evidence="1" id="KW-0472">Membrane</keyword>
<dbReference type="GO" id="GO:0043683">
    <property type="term" value="P:type IV pilus assembly"/>
    <property type="evidence" value="ECO:0007669"/>
    <property type="project" value="InterPro"/>
</dbReference>
<gene>
    <name evidence="2" type="ORF">ENR01_00595</name>
</gene>
<evidence type="ECO:0000313" key="2">
    <source>
        <dbReference type="EMBL" id="HEX61645.1"/>
    </source>
</evidence>
<organism evidence="2">
    <name type="scientific">candidate division WWE3 bacterium</name>
    <dbReference type="NCBI Taxonomy" id="2053526"/>
    <lineage>
        <taxon>Bacteria</taxon>
        <taxon>Katanobacteria</taxon>
    </lineage>
</organism>
<accession>A0A832E0M0</accession>
<reference evidence="2" key="1">
    <citation type="journal article" date="2020" name="mSystems">
        <title>Genome- and Community-Level Interaction Insights into Carbon Utilization and Element Cycling Functions of Hydrothermarchaeota in Hydrothermal Sediment.</title>
        <authorList>
            <person name="Zhou Z."/>
            <person name="Liu Y."/>
            <person name="Xu W."/>
            <person name="Pan J."/>
            <person name="Luo Z.H."/>
            <person name="Li M."/>
        </authorList>
    </citation>
    <scope>NUCLEOTIDE SEQUENCE [LARGE SCALE GENOMIC DNA]</scope>
    <source>
        <strain evidence="2">SpSt-361</strain>
    </source>
</reference>
<proteinExistence type="predicted"/>
<dbReference type="EMBL" id="DSPJ01000015">
    <property type="protein sequence ID" value="HEX61645.1"/>
    <property type="molecule type" value="Genomic_DNA"/>
</dbReference>
<evidence type="ECO:0008006" key="3">
    <source>
        <dbReference type="Google" id="ProtNLM"/>
    </source>
</evidence>
<dbReference type="AlphaFoldDB" id="A0A832E0M0"/>
<dbReference type="InterPro" id="IPR014717">
    <property type="entry name" value="Transl_elong_EF1B/ribsomal_bS6"/>
</dbReference>
<sequence>MATTVSFLNRPEVRAWGPPTVFFLLGILLIMLGAIPSWGKIQDLQSQISTERDRIAALEEKNGKLLDFADQSNEVDKQFKIFDQAIASESKVPELLTQVQTISDSCGTTVTTLQFGGESGKAVGSLQEVRIQYASESYFSELVCLIAAVEKASRLIDMESLRYNLNVNEDTGEEIITAQATLLSYYTPTPQLLPDTPVTFSLSDPKFLRNADLLKEFKVY</sequence>
<name>A0A832E0M0_UNCKA</name>
<keyword evidence="1" id="KW-0812">Transmembrane</keyword>
<protein>
    <recommendedName>
        <fullName evidence="3">Type 4a pilus biogenesis protein PilO</fullName>
    </recommendedName>
</protein>
<keyword evidence="1" id="KW-1133">Transmembrane helix</keyword>
<dbReference type="GO" id="GO:0043107">
    <property type="term" value="P:type IV pilus-dependent motility"/>
    <property type="evidence" value="ECO:0007669"/>
    <property type="project" value="InterPro"/>
</dbReference>